<evidence type="ECO:0000259" key="1">
    <source>
        <dbReference type="Pfam" id="PF12706"/>
    </source>
</evidence>
<organism evidence="2 3">
    <name type="scientific">Nonomuraea angiospora</name>
    <dbReference type="NCBI Taxonomy" id="46172"/>
    <lineage>
        <taxon>Bacteria</taxon>
        <taxon>Bacillati</taxon>
        <taxon>Actinomycetota</taxon>
        <taxon>Actinomycetes</taxon>
        <taxon>Streptosporangiales</taxon>
        <taxon>Streptosporangiaceae</taxon>
        <taxon>Nonomuraea</taxon>
    </lineage>
</organism>
<evidence type="ECO:0000313" key="3">
    <source>
        <dbReference type="Proteomes" id="UP000633509"/>
    </source>
</evidence>
<proteinExistence type="predicted"/>
<dbReference type="SUPFAM" id="SSF56281">
    <property type="entry name" value="Metallo-hydrolase/oxidoreductase"/>
    <property type="match status" value="1"/>
</dbReference>
<dbReference type="InterPro" id="IPR001279">
    <property type="entry name" value="Metallo-B-lactamas"/>
</dbReference>
<dbReference type="Gene3D" id="3.60.15.10">
    <property type="entry name" value="Ribonuclease Z/Hydroxyacylglutathione hydrolase-like"/>
    <property type="match status" value="1"/>
</dbReference>
<comment type="caution">
    <text evidence="2">The sequence shown here is derived from an EMBL/GenBank/DDBJ whole genome shotgun (WGS) entry which is preliminary data.</text>
</comment>
<dbReference type="EMBL" id="JADBEK010000001">
    <property type="protein sequence ID" value="MBE1586841.1"/>
    <property type="molecule type" value="Genomic_DNA"/>
</dbReference>
<dbReference type="RefSeq" id="WP_318787044.1">
    <property type="nucleotide sequence ID" value="NZ_JADBEK010000001.1"/>
</dbReference>
<dbReference type="Pfam" id="PF12706">
    <property type="entry name" value="Lactamase_B_2"/>
    <property type="match status" value="1"/>
</dbReference>
<evidence type="ECO:0000313" key="2">
    <source>
        <dbReference type="EMBL" id="MBE1586841.1"/>
    </source>
</evidence>
<gene>
    <name evidence="2" type="ORF">H4W80_005099</name>
</gene>
<feature type="domain" description="Metallo-beta-lactamase" evidence="1">
    <location>
        <begin position="59"/>
        <end position="188"/>
    </location>
</feature>
<dbReference type="Proteomes" id="UP000633509">
    <property type="component" value="Unassembled WGS sequence"/>
</dbReference>
<protein>
    <recommendedName>
        <fullName evidence="1">Metallo-beta-lactamase domain-containing protein</fullName>
    </recommendedName>
</protein>
<keyword evidence="3" id="KW-1185">Reference proteome</keyword>
<name>A0ABR9M3B7_9ACTN</name>
<dbReference type="InterPro" id="IPR036866">
    <property type="entry name" value="RibonucZ/Hydroxyglut_hydro"/>
</dbReference>
<reference evidence="2 3" key="1">
    <citation type="submission" date="2020-10" db="EMBL/GenBank/DDBJ databases">
        <title>Sequencing the genomes of 1000 actinobacteria strains.</title>
        <authorList>
            <person name="Klenk H.-P."/>
        </authorList>
    </citation>
    <scope>NUCLEOTIDE SEQUENCE [LARGE SCALE GENOMIC DNA]</scope>
    <source>
        <strain evidence="2 3">DSM 43173</strain>
    </source>
</reference>
<accession>A0ABR9M3B7</accession>
<sequence>MALASVAVLGDGLQGGGVTVVWLRLVGVGAMNSPRYRPAGLLVGWRGHRVLLDGGGDAAAGERLDGWLVCDERAELMPQIRRTARALGLTAAVAAFEAAGVEIVPLPVTHTSHPTYGYLIRRAGAQVVWAPEFWVFPDWAAGVDLMFADAAGWDRPIRFAGGVGGHASVLQVAREARDQRVGRLVFAHVGRPSIRAIDRGERLPFGEWGVEGRAYRV</sequence>